<reference evidence="3" key="1">
    <citation type="journal article" date="2013" name="Nat. Genet.">
        <title>The duck genome and transcriptome provide insight into an avian influenza virus reservoir species.</title>
        <authorList>
            <person name="Huang Y."/>
            <person name="Li Y."/>
            <person name="Burt D.W."/>
            <person name="Chen H."/>
            <person name="Zhang Y."/>
            <person name="Qian W."/>
            <person name="Kim H."/>
            <person name="Gan S."/>
            <person name="Zhao Y."/>
            <person name="Li J."/>
            <person name="Yi K."/>
            <person name="Feng H."/>
            <person name="Zhu P."/>
            <person name="Li B."/>
            <person name="Liu Q."/>
            <person name="Fairley S."/>
            <person name="Magor K.E."/>
            <person name="Du Z."/>
            <person name="Hu X."/>
            <person name="Goodman L."/>
            <person name="Tafer H."/>
            <person name="Vignal A."/>
            <person name="Lee T."/>
            <person name="Kim K.W."/>
            <person name="Sheng Z."/>
            <person name="An Y."/>
            <person name="Searle S."/>
            <person name="Herrero J."/>
            <person name="Groenen M.A."/>
            <person name="Crooijmans R.P."/>
            <person name="Faraut T."/>
            <person name="Cai Q."/>
            <person name="Webster R.G."/>
            <person name="Aldridge J.R."/>
            <person name="Warren W.C."/>
            <person name="Bartschat S."/>
            <person name="Kehr S."/>
            <person name="Marz M."/>
            <person name="Stadler P.F."/>
            <person name="Smith J."/>
            <person name="Kraus R.H."/>
            <person name="Zhao Y."/>
            <person name="Ren L."/>
            <person name="Fei J."/>
            <person name="Morisson M."/>
            <person name="Kaiser P."/>
            <person name="Griffin D.K."/>
            <person name="Rao M."/>
            <person name="Pitel F."/>
            <person name="Wang J."/>
            <person name="Li N."/>
        </authorList>
    </citation>
    <scope>NUCLEOTIDE SEQUENCE [LARGE SCALE GENOMIC DNA]</scope>
</reference>
<name>R0L5M2_ANAPL</name>
<accession>R0L5M2</accession>
<gene>
    <name evidence="2" type="ORF">Anapl_10813</name>
</gene>
<dbReference type="Proteomes" id="UP000296049">
    <property type="component" value="Unassembled WGS sequence"/>
</dbReference>
<dbReference type="AlphaFoldDB" id="R0L5M2"/>
<proteinExistence type="predicted"/>
<keyword evidence="3" id="KW-1185">Reference proteome</keyword>
<evidence type="ECO:0000313" key="2">
    <source>
        <dbReference type="EMBL" id="EOA96709.1"/>
    </source>
</evidence>
<evidence type="ECO:0000256" key="1">
    <source>
        <dbReference type="SAM" id="MobiDB-lite"/>
    </source>
</evidence>
<evidence type="ECO:0000313" key="3">
    <source>
        <dbReference type="Proteomes" id="UP000296049"/>
    </source>
</evidence>
<sequence length="139" mass="14795">MGAAMTKASQGGESLLSPRCVDLLSPRLSLSVTILAEIRPHAGWDLGDKEMSPEVAPFPSQLLWLGDTSEQLPSPEGSWGEQGKDPETPGASLQGEFPGPDPQVAVYIQAACEQRLIARSSRQLNLLAFIDGSGSFRSC</sequence>
<protein>
    <submittedName>
        <fullName evidence="2">Uncharacterized protein</fullName>
    </submittedName>
</protein>
<organism evidence="2 3">
    <name type="scientific">Anas platyrhynchos</name>
    <name type="common">Mallard</name>
    <name type="synonym">Anas boschas</name>
    <dbReference type="NCBI Taxonomy" id="8839"/>
    <lineage>
        <taxon>Eukaryota</taxon>
        <taxon>Metazoa</taxon>
        <taxon>Chordata</taxon>
        <taxon>Craniata</taxon>
        <taxon>Vertebrata</taxon>
        <taxon>Euteleostomi</taxon>
        <taxon>Archelosauria</taxon>
        <taxon>Archosauria</taxon>
        <taxon>Dinosauria</taxon>
        <taxon>Saurischia</taxon>
        <taxon>Theropoda</taxon>
        <taxon>Coelurosauria</taxon>
        <taxon>Aves</taxon>
        <taxon>Neognathae</taxon>
        <taxon>Galloanserae</taxon>
        <taxon>Anseriformes</taxon>
        <taxon>Anatidae</taxon>
        <taxon>Anatinae</taxon>
        <taxon>Anas</taxon>
    </lineage>
</organism>
<feature type="region of interest" description="Disordered" evidence="1">
    <location>
        <begin position="66"/>
        <end position="99"/>
    </location>
</feature>
<dbReference type="EMBL" id="KB743896">
    <property type="protein sequence ID" value="EOA96709.1"/>
    <property type="molecule type" value="Genomic_DNA"/>
</dbReference>